<evidence type="ECO:0000256" key="1">
    <source>
        <dbReference type="SAM" id="MobiDB-lite"/>
    </source>
</evidence>
<proteinExistence type="predicted"/>
<accession>A0A0K2AKY4</accession>
<reference evidence="3" key="1">
    <citation type="journal article" date="2015" name="J. Biotechnol.">
        <title>Complete genome sequence of Streptomyces ambofaciens ATCC 23877, the spiramycin producer.</title>
        <authorList>
            <person name="Thibessard A."/>
            <person name="Haas D."/>
            <person name="Gerbaud C."/>
            <person name="Aigle B."/>
            <person name="Lautru S."/>
            <person name="Pernodet J.L."/>
            <person name="Leblond P."/>
        </authorList>
    </citation>
    <scope>NUCLEOTIDE SEQUENCE [LARGE SCALE GENOMIC DNA]</scope>
    <source>
        <strain evidence="3">ATCC 23877 / 3486 / DSM 40053 / JCM 4204 / NBRC 12836 / NRRL B-2516</strain>
    </source>
</reference>
<dbReference type="Proteomes" id="UP000061018">
    <property type="component" value="Chromosome"/>
</dbReference>
<protein>
    <submittedName>
        <fullName evidence="2">Uncharacterized protein</fullName>
    </submittedName>
</protein>
<evidence type="ECO:0000313" key="2">
    <source>
        <dbReference type="EMBL" id="AKZ53659.1"/>
    </source>
</evidence>
<sequence length="60" mass="6538">MVGLGTPTIGLMPAMTGFHVVDVKQPEWVSGVMSRYFLPWSASPRDPPPVDSSHGRLSEE</sequence>
<dbReference type="EMBL" id="CP012382">
    <property type="protein sequence ID" value="AKZ53659.1"/>
    <property type="molecule type" value="Genomic_DNA"/>
</dbReference>
<dbReference type="AlphaFoldDB" id="A0A0K2AKY4"/>
<gene>
    <name evidence="2" type="ORF">SAM23877_0610</name>
</gene>
<name>A0A0K2AKY4_STRA7</name>
<organism evidence="2 3">
    <name type="scientific">Streptomyces ambofaciens (strain ATCC 23877 / 3486 / DSM 40053 / JCM 4204 / NBRC 12836 / NRRL B-2516)</name>
    <dbReference type="NCBI Taxonomy" id="278992"/>
    <lineage>
        <taxon>Bacteria</taxon>
        <taxon>Bacillati</taxon>
        <taxon>Actinomycetota</taxon>
        <taxon>Actinomycetes</taxon>
        <taxon>Kitasatosporales</taxon>
        <taxon>Streptomycetaceae</taxon>
        <taxon>Streptomyces</taxon>
    </lineage>
</organism>
<feature type="region of interest" description="Disordered" evidence="1">
    <location>
        <begin position="39"/>
        <end position="60"/>
    </location>
</feature>
<dbReference type="KEGG" id="samb:SAM23877_0610"/>
<evidence type="ECO:0000313" key="3">
    <source>
        <dbReference type="Proteomes" id="UP000061018"/>
    </source>
</evidence>